<comment type="similarity">
    <text evidence="4">Belongs to the cyclic nucleotide phosphodiesterase class-III family.</text>
</comment>
<dbReference type="GO" id="GO:0016787">
    <property type="term" value="F:hydrolase activity"/>
    <property type="evidence" value="ECO:0007669"/>
    <property type="project" value="UniProtKB-KW"/>
</dbReference>
<evidence type="ECO:0000256" key="2">
    <source>
        <dbReference type="ARBA" id="ARBA00022801"/>
    </source>
</evidence>
<dbReference type="RefSeq" id="WP_110439029.1">
    <property type="nucleotide sequence ID" value="NZ_CP046393.1"/>
</dbReference>
<dbReference type="OrthoDB" id="9794568at2"/>
<organism evidence="6 7">
    <name type="scientific">Commensalibacter melissae</name>
    <dbReference type="NCBI Taxonomy" id="2070537"/>
    <lineage>
        <taxon>Bacteria</taxon>
        <taxon>Pseudomonadati</taxon>
        <taxon>Pseudomonadota</taxon>
        <taxon>Alphaproteobacteria</taxon>
        <taxon>Acetobacterales</taxon>
        <taxon>Acetobacteraceae</taxon>
    </lineage>
</organism>
<proteinExistence type="inferred from homology"/>
<gene>
    <name evidence="6" type="ORF">DK869_05560</name>
</gene>
<sequence length="295" mass="34361">MKRFTIAHISDIHLPLESIQFPKLSLVNKRFLSFLSWKKRRLSLQKKRLDIIIDDISRESPDLLLISGDLTNLALPEEFKQAADWLHHLPFKNINIIPGNHDALVKTQWHNSYAFWSPWSQAYNHDDYPIITRYGSIAVIGINTAVPTPPFFANGQVGNYQLNQIRYALQRLKKDNLFRIVILHHPPVSGIVSERKALKDRKKLQKILYEEGVEIILFGHVHRTITRKFLDTNIPMLGIASASSNSSRPYHQAAWRKIVIEKLDDHFHTFSTVRFIDKNGDFSQTHSFYIDHYFQ</sequence>
<dbReference type="InterPro" id="IPR004843">
    <property type="entry name" value="Calcineurin-like_PHP"/>
</dbReference>
<dbReference type="PANTHER" id="PTHR42988">
    <property type="entry name" value="PHOSPHOHYDROLASE"/>
    <property type="match status" value="1"/>
</dbReference>
<evidence type="ECO:0000313" key="7">
    <source>
        <dbReference type="Proteomes" id="UP000247565"/>
    </source>
</evidence>
<reference evidence="6 7" key="1">
    <citation type="submission" date="2018-05" db="EMBL/GenBank/DDBJ databases">
        <title>Reference genomes for bee gut microbiota database.</title>
        <authorList>
            <person name="Ellegaard K.M."/>
        </authorList>
    </citation>
    <scope>NUCLEOTIDE SEQUENCE [LARGE SCALE GENOMIC DNA]</scope>
    <source>
        <strain evidence="6 7">ESL0284</strain>
    </source>
</reference>
<keyword evidence="3" id="KW-0408">Iron</keyword>
<evidence type="ECO:0000256" key="3">
    <source>
        <dbReference type="ARBA" id="ARBA00023004"/>
    </source>
</evidence>
<dbReference type="EMBL" id="QGLT01000003">
    <property type="protein sequence ID" value="PXZ00106.1"/>
    <property type="molecule type" value="Genomic_DNA"/>
</dbReference>
<evidence type="ECO:0000313" key="6">
    <source>
        <dbReference type="EMBL" id="PXZ00106.1"/>
    </source>
</evidence>
<dbReference type="InterPro" id="IPR029052">
    <property type="entry name" value="Metallo-depent_PP-like"/>
</dbReference>
<keyword evidence="7" id="KW-1185">Reference proteome</keyword>
<accession>A0A318MVK7</accession>
<dbReference type="Gene3D" id="3.60.21.10">
    <property type="match status" value="1"/>
</dbReference>
<dbReference type="Proteomes" id="UP000247565">
    <property type="component" value="Unassembled WGS sequence"/>
</dbReference>
<dbReference type="AlphaFoldDB" id="A0A318MVK7"/>
<comment type="caution">
    <text evidence="6">The sequence shown here is derived from an EMBL/GenBank/DDBJ whole genome shotgun (WGS) entry which is preliminary data.</text>
</comment>
<protein>
    <submittedName>
        <fullName evidence="6">Metallophosphoesterase</fullName>
    </submittedName>
</protein>
<dbReference type="Pfam" id="PF00149">
    <property type="entry name" value="Metallophos"/>
    <property type="match status" value="1"/>
</dbReference>
<feature type="domain" description="Calcineurin-like phosphoesterase" evidence="5">
    <location>
        <begin position="4"/>
        <end position="223"/>
    </location>
</feature>
<name>A0A318MVK7_9PROT</name>
<dbReference type="GO" id="GO:0046872">
    <property type="term" value="F:metal ion binding"/>
    <property type="evidence" value="ECO:0007669"/>
    <property type="project" value="UniProtKB-KW"/>
</dbReference>
<dbReference type="SUPFAM" id="SSF56300">
    <property type="entry name" value="Metallo-dependent phosphatases"/>
    <property type="match status" value="1"/>
</dbReference>
<evidence type="ECO:0000256" key="1">
    <source>
        <dbReference type="ARBA" id="ARBA00022723"/>
    </source>
</evidence>
<keyword evidence="2" id="KW-0378">Hydrolase</keyword>
<evidence type="ECO:0000256" key="4">
    <source>
        <dbReference type="ARBA" id="ARBA00025742"/>
    </source>
</evidence>
<dbReference type="InterPro" id="IPR050884">
    <property type="entry name" value="CNP_phosphodiesterase-III"/>
</dbReference>
<dbReference type="PANTHER" id="PTHR42988:SF2">
    <property type="entry name" value="CYCLIC NUCLEOTIDE PHOSPHODIESTERASE CBUA0032-RELATED"/>
    <property type="match status" value="1"/>
</dbReference>
<keyword evidence="1" id="KW-0479">Metal-binding</keyword>
<evidence type="ECO:0000259" key="5">
    <source>
        <dbReference type="Pfam" id="PF00149"/>
    </source>
</evidence>